<evidence type="ECO:0000256" key="10">
    <source>
        <dbReference type="ARBA" id="ARBA00024363"/>
    </source>
</evidence>
<dbReference type="GO" id="GO:0004672">
    <property type="term" value="F:protein kinase activity"/>
    <property type="evidence" value="ECO:0007669"/>
    <property type="project" value="InterPro"/>
</dbReference>
<keyword evidence="2" id="KW-0813">Transport</keyword>
<evidence type="ECO:0000256" key="9">
    <source>
        <dbReference type="ARBA" id="ARBA00023136"/>
    </source>
</evidence>
<keyword evidence="8 13" id="KW-1133">Transmembrane helix</keyword>
<dbReference type="InterPro" id="IPR011009">
    <property type="entry name" value="Kinase-like_dom_sf"/>
</dbReference>
<dbReference type="CDD" id="cd03506">
    <property type="entry name" value="Delta6-FADS-like"/>
    <property type="match status" value="1"/>
</dbReference>
<dbReference type="InterPro" id="IPR008271">
    <property type="entry name" value="Ser/Thr_kinase_AS"/>
</dbReference>
<dbReference type="PROSITE" id="PS50011">
    <property type="entry name" value="PROTEIN_KINASE_DOM"/>
    <property type="match status" value="1"/>
</dbReference>
<keyword evidence="7 11" id="KW-0067">ATP-binding</keyword>
<evidence type="ECO:0000259" key="16">
    <source>
        <dbReference type="PROSITE" id="PS50893"/>
    </source>
</evidence>
<reference evidence="18 19" key="1">
    <citation type="journal article" date="2024" name="Nat. Commun.">
        <title>Phylogenomics reveals the evolutionary origins of lichenization in chlorophyte algae.</title>
        <authorList>
            <person name="Puginier C."/>
            <person name="Libourel C."/>
            <person name="Otte J."/>
            <person name="Skaloud P."/>
            <person name="Haon M."/>
            <person name="Grisel S."/>
            <person name="Petersen M."/>
            <person name="Berrin J.G."/>
            <person name="Delaux P.M."/>
            <person name="Dal Grande F."/>
            <person name="Keller J."/>
        </authorList>
    </citation>
    <scope>NUCLEOTIDE SEQUENCE [LARGE SCALE GENOMIC DNA]</scope>
    <source>
        <strain evidence="18 19">SAG 2523</strain>
    </source>
</reference>
<organism evidence="18 19">
    <name type="scientific">Apatococcus fuscideae</name>
    <dbReference type="NCBI Taxonomy" id="2026836"/>
    <lineage>
        <taxon>Eukaryota</taxon>
        <taxon>Viridiplantae</taxon>
        <taxon>Chlorophyta</taxon>
        <taxon>core chlorophytes</taxon>
        <taxon>Trebouxiophyceae</taxon>
        <taxon>Chlorellales</taxon>
        <taxon>Chlorellaceae</taxon>
        <taxon>Apatococcus</taxon>
    </lineage>
</organism>
<feature type="domain" description="ABC transmembrane type-1" evidence="17">
    <location>
        <begin position="408"/>
        <end position="691"/>
    </location>
</feature>
<dbReference type="GO" id="GO:0006879">
    <property type="term" value="P:intracellular iron ion homeostasis"/>
    <property type="evidence" value="ECO:0007669"/>
    <property type="project" value="TreeGrafter"/>
</dbReference>
<feature type="transmembrane region" description="Helical" evidence="13">
    <location>
        <begin position="549"/>
        <end position="568"/>
    </location>
</feature>
<dbReference type="SUPFAM" id="SSF52540">
    <property type="entry name" value="P-loop containing nucleoside triphosphate hydrolases"/>
    <property type="match status" value="1"/>
</dbReference>
<feature type="transmembrane region" description="Helical" evidence="13">
    <location>
        <begin position="80"/>
        <end position="102"/>
    </location>
</feature>
<comment type="similarity">
    <text evidence="10">Belongs to the ABC transporter superfamily. ABCB family. Heavy Metal importer (TC 3.A.1.210) subfamily.</text>
</comment>
<dbReference type="InterPro" id="IPR005804">
    <property type="entry name" value="FA_desaturase_dom"/>
</dbReference>
<dbReference type="InterPro" id="IPR027417">
    <property type="entry name" value="P-loop_NTPase"/>
</dbReference>
<dbReference type="SUPFAM" id="SSF56112">
    <property type="entry name" value="Protein kinase-like (PK-like)"/>
    <property type="match status" value="1"/>
</dbReference>
<dbReference type="InterPro" id="IPR017871">
    <property type="entry name" value="ABC_transporter-like_CS"/>
</dbReference>
<dbReference type="InterPro" id="IPR011527">
    <property type="entry name" value="ABC1_TM_dom"/>
</dbReference>
<evidence type="ECO:0000256" key="4">
    <source>
        <dbReference type="ARBA" id="ARBA00022692"/>
    </source>
</evidence>
<dbReference type="PROSITE" id="PS50255">
    <property type="entry name" value="CYTOCHROME_B5_2"/>
    <property type="match status" value="1"/>
</dbReference>
<dbReference type="PANTHER" id="PTHR24221:SF470">
    <property type="entry name" value="MITOCHONDRIAL ABC TRANSPORTER ATM"/>
    <property type="match status" value="1"/>
</dbReference>
<name>A0AAW1SSQ9_9CHLO</name>
<evidence type="ECO:0000256" key="3">
    <source>
        <dbReference type="ARBA" id="ARBA00022679"/>
    </source>
</evidence>
<dbReference type="Pfam" id="PF00487">
    <property type="entry name" value="FA_desaturase"/>
    <property type="match status" value="1"/>
</dbReference>
<dbReference type="InterPro" id="IPR001199">
    <property type="entry name" value="Cyt_B5-like_heme/steroid-bd"/>
</dbReference>
<dbReference type="InterPro" id="IPR036640">
    <property type="entry name" value="ABC1_TM_sf"/>
</dbReference>
<evidence type="ECO:0000256" key="5">
    <source>
        <dbReference type="ARBA" id="ARBA00022741"/>
    </source>
</evidence>
<feature type="compositionally biased region" description="Polar residues" evidence="12">
    <location>
        <begin position="1105"/>
        <end position="1119"/>
    </location>
</feature>
<feature type="region of interest" description="Disordered" evidence="12">
    <location>
        <begin position="1099"/>
        <end position="1120"/>
    </location>
</feature>
<feature type="transmembrane region" description="Helical" evidence="13">
    <location>
        <begin position="520"/>
        <end position="543"/>
    </location>
</feature>
<evidence type="ECO:0000256" key="1">
    <source>
        <dbReference type="ARBA" id="ARBA00004141"/>
    </source>
</evidence>
<evidence type="ECO:0000313" key="18">
    <source>
        <dbReference type="EMBL" id="KAK9857627.1"/>
    </source>
</evidence>
<evidence type="ECO:0000259" key="15">
    <source>
        <dbReference type="PROSITE" id="PS50255"/>
    </source>
</evidence>
<accession>A0AAW1SSQ9</accession>
<dbReference type="GO" id="GO:0006629">
    <property type="term" value="P:lipid metabolic process"/>
    <property type="evidence" value="ECO:0007669"/>
    <property type="project" value="InterPro"/>
</dbReference>
<keyword evidence="9 13" id="KW-0472">Membrane</keyword>
<feature type="transmembrane region" description="Helical" evidence="13">
    <location>
        <begin position="639"/>
        <end position="660"/>
    </location>
</feature>
<dbReference type="GO" id="GO:0140359">
    <property type="term" value="F:ABC-type transporter activity"/>
    <property type="evidence" value="ECO:0007669"/>
    <property type="project" value="InterPro"/>
</dbReference>
<dbReference type="PROSITE" id="PS00107">
    <property type="entry name" value="PROTEIN_KINASE_ATP"/>
    <property type="match status" value="1"/>
</dbReference>
<dbReference type="PROSITE" id="PS00108">
    <property type="entry name" value="PROTEIN_KINASE_ST"/>
    <property type="match status" value="1"/>
</dbReference>
<dbReference type="PROSITE" id="PS50929">
    <property type="entry name" value="ABC_TM1F"/>
    <property type="match status" value="1"/>
</dbReference>
<sequence>MREQLSDREPFHPALQITQQLIYIHGKAYDVSHWSTHHPGGSLVFDHWAGKDATEPFTAFHPPAVRKRLRSLQGLFDTSWVFYAGTFLWAGALLSLGIWAAWHAQTTVAALSVALFWQQMAFVGHDAGHNAISHNRFIDGILGLIITSSVGIGLSWWKHTHNSHHTCPNSLDCDPDIQFMPLIAIDERYFESVKSRHHNATLTFDSTARRLISYQHFTFIPLLMFAKWGLYNESCKQLLWNRAYIHRPSEVFAQVFFFSWYFALAAQLPSAASRTAFILLSHAAFFLLHLQICLSHFAAPTFLGTPHAEEGWVALQVRGTINWSCPAWLDWLHGGLQFQIEHHLFPRMPRHHLRKASPHVQALCLELGLPYHMPTFFGAIRETFGRLRRTALVARSIKVAPGCARLGLASILLIISKAAGLVAPFYFKRAIDCLGESAAKASIGAAVTALLWSGLCRVINGLAKEIQHPIFTPVSQAAGRRVAYHTFSHVLELDLAFHLERRTGTLTRILERGTRAVAMVFRAVVFTFIPTFVELVLVCGLLARTFRPLVSLMVVATFVAYVAWTLYMTSAATEARKRVLKLDNLYTNKAVDALLNYETVKLFNNEALEVSQYDEYLVGYQKASVENEKIYAGLNGGQSVILALGLTGVLIAAATSAGTFTAGDLVMAQGLLLQLWGPLSFLGWFYRELRQSLVDMEQFFGILSQTTNLPDGTRDLPTSSMPSVSSKSSDSVPAMAHDRHQVSRPAASLNRANGHMSSAASSKGLRVEMKDVKFAYNSGRDVLRGISLTIEPGQSVAFVGGSGSGKSTVLKLLMRLYDVSSGTVCVNGLDVRELKQSSFRSAVAVVPQDTVLFNDTILRNVAYGRPQASNDEIVQAAEMARLGESIGRMPEGYNTMAGERGLKLSGGEKSRVAIARAFLRNPRLLICDEATAALDTVTEQAIMRSLNELAEGRTCIYVAHRLSTIQGCDKIVVMSEGRVAEMGSHEELMAAGHVYFDICILGCSAPESSKLWNCPFLSGFTAMASLDPRKHAEASIYVGHHCLLQTMHEGWDAPEQEGINAQAESGVTIAGADLRDDTCQDLQPAHTAAVLLGGTTQARKRSRANIPSSESDTLTSISRTPPMYGAMAASITDHLMKAKKKTPMSETTTREIQAAIEALQRALNATCNKVDGGTEQAMLLAKFSAVKQEAAEEARGRAAAEAELVDLQFEAQAESDILRAEVEAAKADAAEKMPVIAQLARELGCAIVVGFAENRNKQQRKNIRKQMKSRFPALANKAAVMFPGLPEVGGLSSLTRDMGWRGHNEDTAILAKDGQDQDTEKELYSLKFEDLKEVALLGRGSSGVVRKVHHGPTGKDLVLKVIQFDTRQEQLRKQVSMELRTLAEANHPSIVKFYQSFLNDGAVVIVMEHMDAGSMADVLHRHRSIAEPYLAQIALQAVQGLQYLHKDRRIIHRDIKPSNLLMSSVGRLKIADFGVSGQLANSVSKCQTWVGTVTYMSPERIKGDAYGFASDSWSLGLSLLEFALGHFPYAPPGAAQGVGLSFWELMDFIVAASPPQLSPGEWSPDFCDFLDRCLQKDPKLRVALQQRKQSAQTGPKGSPGEGSESVLQRTSLGCMPLEQTAAALLLF</sequence>
<dbReference type="SUPFAM" id="SSF90123">
    <property type="entry name" value="ABC transporter transmembrane region"/>
    <property type="match status" value="1"/>
</dbReference>
<dbReference type="Gene3D" id="3.10.120.10">
    <property type="entry name" value="Cytochrome b5-like heme/steroid binding domain"/>
    <property type="match status" value="1"/>
</dbReference>
<feature type="region of interest" description="Disordered" evidence="12">
    <location>
        <begin position="1584"/>
        <end position="1606"/>
    </location>
</feature>
<feature type="binding site" evidence="11">
    <location>
        <position position="1360"/>
    </location>
    <ligand>
        <name>ATP</name>
        <dbReference type="ChEBI" id="CHEBI:30616"/>
    </ligand>
</feature>
<feature type="compositionally biased region" description="Low complexity" evidence="12">
    <location>
        <begin position="719"/>
        <end position="735"/>
    </location>
</feature>
<proteinExistence type="inferred from homology"/>
<dbReference type="Gene3D" id="1.20.1560.10">
    <property type="entry name" value="ABC transporter type 1, transmembrane domain"/>
    <property type="match status" value="1"/>
</dbReference>
<dbReference type="Proteomes" id="UP001485043">
    <property type="component" value="Unassembled WGS sequence"/>
</dbReference>
<evidence type="ECO:0000256" key="8">
    <source>
        <dbReference type="ARBA" id="ARBA00022989"/>
    </source>
</evidence>
<feature type="region of interest" description="Disordered" evidence="12">
    <location>
        <begin position="711"/>
        <end position="762"/>
    </location>
</feature>
<comment type="caution">
    <text evidence="18">The sequence shown here is derived from an EMBL/GenBank/DDBJ whole genome shotgun (WGS) entry which is preliminary data.</text>
</comment>
<keyword evidence="3" id="KW-0808">Transferase</keyword>
<evidence type="ECO:0000256" key="2">
    <source>
        <dbReference type="ARBA" id="ARBA00022448"/>
    </source>
</evidence>
<dbReference type="Pfam" id="PF00069">
    <property type="entry name" value="Pkinase"/>
    <property type="match status" value="1"/>
</dbReference>
<feature type="transmembrane region" description="Helical" evidence="13">
    <location>
        <begin position="439"/>
        <end position="459"/>
    </location>
</feature>
<gene>
    <name evidence="18" type="ORF">WJX84_005358</name>
</gene>
<dbReference type="PROSITE" id="PS50893">
    <property type="entry name" value="ABC_TRANSPORTER_2"/>
    <property type="match status" value="1"/>
</dbReference>
<keyword evidence="4 13" id="KW-0812">Transmembrane</keyword>
<evidence type="ECO:0000256" key="11">
    <source>
        <dbReference type="PROSITE-ProRule" id="PRU10141"/>
    </source>
</evidence>
<feature type="compositionally biased region" description="Low complexity" evidence="12">
    <location>
        <begin position="1594"/>
        <end position="1605"/>
    </location>
</feature>
<dbReference type="InterPro" id="IPR003439">
    <property type="entry name" value="ABC_transporter-like_ATP-bd"/>
</dbReference>
<feature type="domain" description="ABC transporter" evidence="16">
    <location>
        <begin position="767"/>
        <end position="1001"/>
    </location>
</feature>
<dbReference type="Gene3D" id="3.40.50.300">
    <property type="entry name" value="P-loop containing nucleotide triphosphate hydrolases"/>
    <property type="match status" value="1"/>
</dbReference>
<dbReference type="GO" id="GO:0005524">
    <property type="term" value="F:ATP binding"/>
    <property type="evidence" value="ECO:0007669"/>
    <property type="project" value="UniProtKB-UniRule"/>
</dbReference>
<dbReference type="Gene3D" id="1.10.510.10">
    <property type="entry name" value="Transferase(Phosphotransferase) domain 1"/>
    <property type="match status" value="1"/>
</dbReference>
<evidence type="ECO:0000256" key="12">
    <source>
        <dbReference type="SAM" id="MobiDB-lite"/>
    </source>
</evidence>
<dbReference type="CDD" id="cd18582">
    <property type="entry name" value="ABC_6TM_ATM1_ABCB7"/>
    <property type="match status" value="1"/>
</dbReference>
<dbReference type="GO" id="GO:0016887">
    <property type="term" value="F:ATP hydrolysis activity"/>
    <property type="evidence" value="ECO:0007669"/>
    <property type="project" value="InterPro"/>
</dbReference>
<dbReference type="Pfam" id="PF00173">
    <property type="entry name" value="Cyt-b5"/>
    <property type="match status" value="1"/>
</dbReference>
<dbReference type="FunFam" id="3.40.50.300:FF:000287">
    <property type="entry name" value="Multidrug ABC transporter ATP-binding protein"/>
    <property type="match status" value="1"/>
</dbReference>
<dbReference type="Gene3D" id="3.30.200.20">
    <property type="entry name" value="Phosphorylase Kinase, domain 1"/>
    <property type="match status" value="1"/>
</dbReference>
<comment type="subcellular location">
    <subcellularLocation>
        <location evidence="1">Membrane</location>
        <topology evidence="1">Multi-pass membrane protein</topology>
    </subcellularLocation>
</comment>
<evidence type="ECO:0000256" key="13">
    <source>
        <dbReference type="SAM" id="Phobius"/>
    </source>
</evidence>
<evidence type="ECO:0000259" key="17">
    <source>
        <dbReference type="PROSITE" id="PS50929"/>
    </source>
</evidence>
<dbReference type="Pfam" id="PF00005">
    <property type="entry name" value="ABC_tran"/>
    <property type="match status" value="1"/>
</dbReference>
<evidence type="ECO:0000256" key="6">
    <source>
        <dbReference type="ARBA" id="ARBA00022777"/>
    </source>
</evidence>
<dbReference type="PROSITE" id="PS00211">
    <property type="entry name" value="ABC_TRANSPORTER_1"/>
    <property type="match status" value="1"/>
</dbReference>
<dbReference type="SMART" id="SM01117">
    <property type="entry name" value="Cyt-b5"/>
    <property type="match status" value="1"/>
</dbReference>
<keyword evidence="19" id="KW-1185">Reference proteome</keyword>
<feature type="domain" description="Cytochrome b5 heme-binding" evidence="15">
    <location>
        <begin position="1"/>
        <end position="88"/>
    </location>
</feature>
<dbReference type="SMART" id="SM00382">
    <property type="entry name" value="AAA"/>
    <property type="match status" value="1"/>
</dbReference>
<keyword evidence="6" id="KW-0418">Kinase</keyword>
<feature type="domain" description="Protein kinase" evidence="14">
    <location>
        <begin position="1331"/>
        <end position="1593"/>
    </location>
</feature>
<keyword evidence="5 11" id="KW-0547">Nucleotide-binding</keyword>
<dbReference type="CDD" id="cd06623">
    <property type="entry name" value="PKc_MAPKK_plant_like"/>
    <property type="match status" value="1"/>
</dbReference>
<dbReference type="InterPro" id="IPR036400">
    <property type="entry name" value="Cyt_B5-like_heme/steroid_sf"/>
</dbReference>
<evidence type="ECO:0000313" key="19">
    <source>
        <dbReference type="Proteomes" id="UP001485043"/>
    </source>
</evidence>
<feature type="transmembrane region" description="Helical" evidence="13">
    <location>
        <begin position="137"/>
        <end position="157"/>
    </location>
</feature>
<dbReference type="GO" id="GO:0005743">
    <property type="term" value="C:mitochondrial inner membrane"/>
    <property type="evidence" value="ECO:0007669"/>
    <property type="project" value="TreeGrafter"/>
</dbReference>
<evidence type="ECO:0000259" key="14">
    <source>
        <dbReference type="PROSITE" id="PS50011"/>
    </source>
</evidence>
<dbReference type="SUPFAM" id="SSF55856">
    <property type="entry name" value="Cytochrome b5-like heme/steroid binding domain"/>
    <property type="match status" value="1"/>
</dbReference>
<dbReference type="InterPro" id="IPR000719">
    <property type="entry name" value="Prot_kinase_dom"/>
</dbReference>
<dbReference type="Pfam" id="PF00664">
    <property type="entry name" value="ABC_membrane"/>
    <property type="match status" value="1"/>
</dbReference>
<evidence type="ECO:0000256" key="7">
    <source>
        <dbReference type="ARBA" id="ARBA00022840"/>
    </source>
</evidence>
<dbReference type="InterPro" id="IPR039421">
    <property type="entry name" value="Type_1_exporter"/>
</dbReference>
<dbReference type="InterPro" id="IPR003593">
    <property type="entry name" value="AAA+_ATPase"/>
</dbReference>
<feature type="transmembrane region" description="Helical" evidence="13">
    <location>
        <begin position="406"/>
        <end position="427"/>
    </location>
</feature>
<dbReference type="PANTHER" id="PTHR24221">
    <property type="entry name" value="ATP-BINDING CASSETTE SUB-FAMILY B"/>
    <property type="match status" value="1"/>
</dbReference>
<dbReference type="InterPro" id="IPR017441">
    <property type="entry name" value="Protein_kinase_ATP_BS"/>
</dbReference>
<dbReference type="SMART" id="SM00220">
    <property type="entry name" value="S_TKc"/>
    <property type="match status" value="1"/>
</dbReference>
<dbReference type="EMBL" id="JALJOV010000956">
    <property type="protein sequence ID" value="KAK9857627.1"/>
    <property type="molecule type" value="Genomic_DNA"/>
</dbReference>
<protein>
    <submittedName>
        <fullName evidence="18">Uncharacterized protein</fullName>
    </submittedName>
</protein>